<sequence>MNETTEKPLLDTLIESRELQIMKTMVPYMCEEQQKKISMIIKLIELQKTVSLFNSDNSAYTQELHACAAVSESERVSMMLSAIRSYCTEKEQETIDTLLSFFEMSNSYESFFT</sequence>
<evidence type="ECO:0000313" key="2">
    <source>
        <dbReference type="Proteomes" id="UP001652442"/>
    </source>
</evidence>
<accession>A0ABT2TG30</accession>
<gene>
    <name evidence="1" type="ORF">OCV88_02230</name>
</gene>
<dbReference type="Proteomes" id="UP001652442">
    <property type="component" value="Unassembled WGS sequence"/>
</dbReference>
<dbReference type="RefSeq" id="WP_158423997.1">
    <property type="nucleotide sequence ID" value="NZ_JAOQJQ010000001.1"/>
</dbReference>
<name>A0ABT2TG30_9FIRM</name>
<dbReference type="EMBL" id="JAOQJQ010000001">
    <property type="protein sequence ID" value="MCU6761153.1"/>
    <property type="molecule type" value="Genomic_DNA"/>
</dbReference>
<evidence type="ECO:0000313" key="1">
    <source>
        <dbReference type="EMBL" id="MCU6761153.1"/>
    </source>
</evidence>
<organism evidence="1 2">
    <name type="scientific">Brotonthovivens ammoniilytica</name>
    <dbReference type="NCBI Taxonomy" id="2981725"/>
    <lineage>
        <taxon>Bacteria</taxon>
        <taxon>Bacillati</taxon>
        <taxon>Bacillota</taxon>
        <taxon>Clostridia</taxon>
        <taxon>Lachnospirales</taxon>
        <taxon>Lachnospiraceae</taxon>
        <taxon>Brotonthovivens</taxon>
    </lineage>
</organism>
<keyword evidence="2" id="KW-1185">Reference proteome</keyword>
<protein>
    <submittedName>
        <fullName evidence="1">Uncharacterized protein</fullName>
    </submittedName>
</protein>
<proteinExistence type="predicted"/>
<comment type="caution">
    <text evidence="1">The sequence shown here is derived from an EMBL/GenBank/DDBJ whole genome shotgun (WGS) entry which is preliminary data.</text>
</comment>
<reference evidence="1 2" key="1">
    <citation type="journal article" date="2021" name="ISME Commun">
        <title>Automated analysis of genomic sequences facilitates high-throughput and comprehensive description of bacteria.</title>
        <authorList>
            <person name="Hitch T.C.A."/>
        </authorList>
    </citation>
    <scope>NUCLEOTIDE SEQUENCE [LARGE SCALE GENOMIC DNA]</scope>
    <source>
        <strain evidence="1 2">Sanger_109</strain>
    </source>
</reference>